<keyword evidence="1" id="KW-0812">Transmembrane</keyword>
<feature type="transmembrane region" description="Helical" evidence="1">
    <location>
        <begin position="110"/>
        <end position="129"/>
    </location>
</feature>
<feature type="transmembrane region" description="Helical" evidence="1">
    <location>
        <begin position="250"/>
        <end position="274"/>
    </location>
</feature>
<dbReference type="Proteomes" id="UP000886653">
    <property type="component" value="Unassembled WGS sequence"/>
</dbReference>
<feature type="transmembrane region" description="Helical" evidence="1">
    <location>
        <begin position="435"/>
        <end position="457"/>
    </location>
</feature>
<gene>
    <name evidence="2" type="ORF">CROQUDRAFT_68661</name>
</gene>
<comment type="caution">
    <text evidence="2">The sequence shown here is derived from an EMBL/GenBank/DDBJ whole genome shotgun (WGS) entry which is preliminary data.</text>
</comment>
<dbReference type="OrthoDB" id="2504055at2759"/>
<reference evidence="2" key="1">
    <citation type="submission" date="2013-11" db="EMBL/GenBank/DDBJ databases">
        <title>Genome sequence of the fusiform rust pathogen reveals effectors for host alternation and coevolution with pine.</title>
        <authorList>
            <consortium name="DOE Joint Genome Institute"/>
            <person name="Smith K."/>
            <person name="Pendleton A."/>
            <person name="Kubisiak T."/>
            <person name="Anderson C."/>
            <person name="Salamov A."/>
            <person name="Aerts A."/>
            <person name="Riley R."/>
            <person name="Clum A."/>
            <person name="Lindquist E."/>
            <person name="Ence D."/>
            <person name="Campbell M."/>
            <person name="Kronenberg Z."/>
            <person name="Feau N."/>
            <person name="Dhillon B."/>
            <person name="Hamelin R."/>
            <person name="Burleigh J."/>
            <person name="Smith J."/>
            <person name="Yandell M."/>
            <person name="Nelson C."/>
            <person name="Grigoriev I."/>
            <person name="Davis J."/>
        </authorList>
    </citation>
    <scope>NUCLEOTIDE SEQUENCE</scope>
    <source>
        <strain evidence="2">G11</strain>
    </source>
</reference>
<feature type="transmembrane region" description="Helical" evidence="1">
    <location>
        <begin position="78"/>
        <end position="98"/>
    </location>
</feature>
<name>A0A9P6N7J2_9BASI</name>
<feature type="transmembrane region" description="Helical" evidence="1">
    <location>
        <begin position="31"/>
        <end position="52"/>
    </location>
</feature>
<organism evidence="2 3">
    <name type="scientific">Cronartium quercuum f. sp. fusiforme G11</name>
    <dbReference type="NCBI Taxonomy" id="708437"/>
    <lineage>
        <taxon>Eukaryota</taxon>
        <taxon>Fungi</taxon>
        <taxon>Dikarya</taxon>
        <taxon>Basidiomycota</taxon>
        <taxon>Pucciniomycotina</taxon>
        <taxon>Pucciniomycetes</taxon>
        <taxon>Pucciniales</taxon>
        <taxon>Coleosporiaceae</taxon>
        <taxon>Cronartium</taxon>
    </lineage>
</organism>
<evidence type="ECO:0000256" key="1">
    <source>
        <dbReference type="SAM" id="Phobius"/>
    </source>
</evidence>
<dbReference type="AlphaFoldDB" id="A0A9P6N7J2"/>
<evidence type="ECO:0000313" key="3">
    <source>
        <dbReference type="Proteomes" id="UP000886653"/>
    </source>
</evidence>
<protein>
    <submittedName>
        <fullName evidence="2">Uncharacterized protein</fullName>
    </submittedName>
</protein>
<sequence>MDVHAAQAPWETLHQFVSQQIHPSPNSTMRILLVVMTAISALIGLLYLTSGIRHLTQGRSSWLYERDSEGYIHPNTNLIMPIWACVYTISNLLALISLQIDLSTFIKWHTIVLHFATIFIIFSFGWTKIWCFSYAMPPSIFRPGAHHEPSNGPTRGRVHPTFYNMCSMAMYFIPFALIAPFAISIVQNIHEIERSWEKYNIAHGLMIRTISQSNNSTNLLQIQKTIEKEIWKQLNHLQELRDDTLLHIRYTSGICIVIETLFAIIAFISTWIIMRALWSQVRTLRECVTLSTPDEHYNKISKMNLNEYPPSIHPFNERHLSLSKSLKIDSPKFKKFLPWVPPLCSGTEVTNSIWNSNLFEENKEDYQKLDEFTIHSKYISLSRYASNILWQSSLIVLVEISYLILNICVVLNVWHVPRQHHLSDLSVILMVWSNGVWNCGLGLILGIFSCIVAFSPLPEPLDNSLILKNLSNVKDV</sequence>
<feature type="transmembrane region" description="Helical" evidence="1">
    <location>
        <begin position="162"/>
        <end position="186"/>
    </location>
</feature>
<keyword evidence="1" id="KW-1133">Transmembrane helix</keyword>
<feature type="transmembrane region" description="Helical" evidence="1">
    <location>
        <begin position="388"/>
        <end position="414"/>
    </location>
</feature>
<proteinExistence type="predicted"/>
<keyword evidence="3" id="KW-1185">Reference proteome</keyword>
<evidence type="ECO:0000313" key="2">
    <source>
        <dbReference type="EMBL" id="KAG0141104.1"/>
    </source>
</evidence>
<keyword evidence="1" id="KW-0472">Membrane</keyword>
<accession>A0A9P6N7J2</accession>
<dbReference type="EMBL" id="MU167402">
    <property type="protein sequence ID" value="KAG0141104.1"/>
    <property type="molecule type" value="Genomic_DNA"/>
</dbReference>